<dbReference type="PANTHER" id="PTHR30290">
    <property type="entry name" value="PERIPLASMIC BINDING COMPONENT OF ABC TRANSPORTER"/>
    <property type="match status" value="1"/>
</dbReference>
<evidence type="ECO:0000313" key="8">
    <source>
        <dbReference type="Proteomes" id="UP001165287"/>
    </source>
</evidence>
<accession>A0ABS7UWT8</accession>
<name>A0ABS7UWT8_9BACI</name>
<keyword evidence="3" id="KW-0813">Transport</keyword>
<evidence type="ECO:0000256" key="1">
    <source>
        <dbReference type="ARBA" id="ARBA00004193"/>
    </source>
</evidence>
<feature type="domain" description="Solute-binding protein family 5" evidence="6">
    <location>
        <begin position="85"/>
        <end position="440"/>
    </location>
</feature>
<dbReference type="Gene3D" id="3.40.190.10">
    <property type="entry name" value="Periplasmic binding protein-like II"/>
    <property type="match status" value="1"/>
</dbReference>
<dbReference type="PROSITE" id="PS51257">
    <property type="entry name" value="PROKAR_LIPOPROTEIN"/>
    <property type="match status" value="1"/>
</dbReference>
<proteinExistence type="inferred from homology"/>
<dbReference type="Gene3D" id="3.10.105.10">
    <property type="entry name" value="Dipeptide-binding Protein, Domain 3"/>
    <property type="match status" value="1"/>
</dbReference>
<dbReference type="SUPFAM" id="SSF53850">
    <property type="entry name" value="Periplasmic binding protein-like II"/>
    <property type="match status" value="1"/>
</dbReference>
<dbReference type="CDD" id="cd08518">
    <property type="entry name" value="PBP2_NikA_DppA_OppA_like_19"/>
    <property type="match status" value="1"/>
</dbReference>
<feature type="compositionally biased region" description="Basic and acidic residues" evidence="5">
    <location>
        <begin position="30"/>
        <end position="46"/>
    </location>
</feature>
<sequence length="540" mass="59754">MSKKFLGLFVIVTIIFSIVLVGCTQSKSDQSNEKGGETEESKKDELVLSVEGEPDTGFDPTTGWGRYGSPLFQSTLLKRDNDLNIVNDIATSYEVSEDGKVWTVILRDNVKFSDGEPLTVEDVKFTFETALNNGSVVDLNVLEKVEAIDNSTVKFTLKEAQSTFINSLVVTGIVPKHAYGKDYAENPIGSGPYQLAQWDKGQQLIVKANPEYYDKKPYFQKITFLFLSEDATFAAAQAGQVDVAAIPASLSKQQVNGMRLEAVKTVDNRGIVFPYVKSGNVTEAGLPIGNDVTADSAIRHAINIAVDREALIDGVLEGYGSKAYTSVDGLPWWNPETVFEDADVEGARKLLEDAGWKDTDSDGILEKESLKAEFSLYYPADDAIRQSLAIAVADMIKPLGINIKIEGESWDTIEQKMYSNAVLLGWGSHDPHEMYNVYSSKYAGVEYYNTGFYKNDKVDEYFAKALATTNTNEAMEFWKKAQWDGTTGLSAKGDAPWAWLVNIDHLYLVKDGLDIGKQGIQPHGHGWPVTNNIEEWKWAE</sequence>
<organism evidence="7 8">
    <name type="scientific">Metabacillus rhizolycopersici</name>
    <dbReference type="NCBI Taxonomy" id="2875709"/>
    <lineage>
        <taxon>Bacteria</taxon>
        <taxon>Bacillati</taxon>
        <taxon>Bacillota</taxon>
        <taxon>Bacilli</taxon>
        <taxon>Bacillales</taxon>
        <taxon>Bacillaceae</taxon>
        <taxon>Metabacillus</taxon>
    </lineage>
</organism>
<dbReference type="PANTHER" id="PTHR30290:SF9">
    <property type="entry name" value="OLIGOPEPTIDE-BINDING PROTEIN APPA"/>
    <property type="match status" value="1"/>
</dbReference>
<dbReference type="PIRSF" id="PIRSF002741">
    <property type="entry name" value="MppA"/>
    <property type="match status" value="1"/>
</dbReference>
<dbReference type="PROSITE" id="PS01040">
    <property type="entry name" value="SBP_BACTERIAL_5"/>
    <property type="match status" value="1"/>
</dbReference>
<evidence type="ECO:0000259" key="6">
    <source>
        <dbReference type="Pfam" id="PF00496"/>
    </source>
</evidence>
<keyword evidence="4" id="KW-0732">Signal</keyword>
<comment type="caution">
    <text evidence="7">The sequence shown here is derived from an EMBL/GenBank/DDBJ whole genome shotgun (WGS) entry which is preliminary data.</text>
</comment>
<protein>
    <submittedName>
        <fullName evidence="7">ABC transporter substrate-binding protein</fullName>
    </submittedName>
</protein>
<evidence type="ECO:0000256" key="2">
    <source>
        <dbReference type="ARBA" id="ARBA00005695"/>
    </source>
</evidence>
<dbReference type="InterPro" id="IPR023765">
    <property type="entry name" value="SBP_5_CS"/>
</dbReference>
<evidence type="ECO:0000256" key="3">
    <source>
        <dbReference type="ARBA" id="ARBA00022448"/>
    </source>
</evidence>
<dbReference type="InterPro" id="IPR030678">
    <property type="entry name" value="Peptide/Ni-bd"/>
</dbReference>
<dbReference type="EMBL" id="JAIQUM010000068">
    <property type="protein sequence ID" value="MBZ5752783.1"/>
    <property type="molecule type" value="Genomic_DNA"/>
</dbReference>
<evidence type="ECO:0000256" key="4">
    <source>
        <dbReference type="ARBA" id="ARBA00022729"/>
    </source>
</evidence>
<dbReference type="InterPro" id="IPR039424">
    <property type="entry name" value="SBP_5"/>
</dbReference>
<gene>
    <name evidence="7" type="ORF">K9V48_21715</name>
</gene>
<dbReference type="InterPro" id="IPR000914">
    <property type="entry name" value="SBP_5_dom"/>
</dbReference>
<comment type="similarity">
    <text evidence="2">Belongs to the bacterial solute-binding protein 5 family.</text>
</comment>
<dbReference type="Proteomes" id="UP001165287">
    <property type="component" value="Unassembled WGS sequence"/>
</dbReference>
<dbReference type="RefSeq" id="WP_224141230.1">
    <property type="nucleotide sequence ID" value="NZ_JAIQUM010000068.1"/>
</dbReference>
<feature type="region of interest" description="Disordered" evidence="5">
    <location>
        <begin position="27"/>
        <end position="53"/>
    </location>
</feature>
<evidence type="ECO:0000256" key="5">
    <source>
        <dbReference type="SAM" id="MobiDB-lite"/>
    </source>
</evidence>
<comment type="subcellular location">
    <subcellularLocation>
        <location evidence="1">Cell membrane</location>
        <topology evidence="1">Lipid-anchor</topology>
    </subcellularLocation>
</comment>
<dbReference type="Pfam" id="PF00496">
    <property type="entry name" value="SBP_bac_5"/>
    <property type="match status" value="1"/>
</dbReference>
<reference evidence="7" key="1">
    <citation type="submission" date="2024-05" db="EMBL/GenBank/DDBJ databases">
        <title>Metabacillus sp. nov., isolated from the rhizosphere soil of tomato plants.</title>
        <authorList>
            <person name="Ma R."/>
        </authorList>
    </citation>
    <scope>NUCLEOTIDE SEQUENCE</scope>
    <source>
        <strain evidence="7">DBTR6</strain>
    </source>
</reference>
<evidence type="ECO:0000313" key="7">
    <source>
        <dbReference type="EMBL" id="MBZ5752783.1"/>
    </source>
</evidence>
<keyword evidence="8" id="KW-1185">Reference proteome</keyword>